<evidence type="ECO:0000313" key="9">
    <source>
        <dbReference type="EMBL" id="PRX56174.1"/>
    </source>
</evidence>
<evidence type="ECO:0000256" key="8">
    <source>
        <dbReference type="SAM" id="Phobius"/>
    </source>
</evidence>
<accession>A0A2T0MF39</accession>
<feature type="transmembrane region" description="Helical" evidence="8">
    <location>
        <begin position="62"/>
        <end position="91"/>
    </location>
</feature>
<proteinExistence type="predicted"/>
<feature type="transmembrane region" description="Helical" evidence="8">
    <location>
        <begin position="24"/>
        <end position="42"/>
    </location>
</feature>
<evidence type="ECO:0000256" key="3">
    <source>
        <dbReference type="ARBA" id="ARBA00022475"/>
    </source>
</evidence>
<evidence type="ECO:0000256" key="4">
    <source>
        <dbReference type="ARBA" id="ARBA00022692"/>
    </source>
</evidence>
<dbReference type="Pfam" id="PF00375">
    <property type="entry name" value="SDF"/>
    <property type="match status" value="1"/>
</dbReference>
<dbReference type="PANTHER" id="PTHR42865">
    <property type="entry name" value="PROTON/GLUTAMATE-ASPARTATE SYMPORTER"/>
    <property type="match status" value="1"/>
</dbReference>
<feature type="transmembrane region" description="Helical" evidence="8">
    <location>
        <begin position="358"/>
        <end position="378"/>
    </location>
</feature>
<evidence type="ECO:0000256" key="1">
    <source>
        <dbReference type="ARBA" id="ARBA00004651"/>
    </source>
</evidence>
<evidence type="ECO:0000256" key="6">
    <source>
        <dbReference type="ARBA" id="ARBA00022989"/>
    </source>
</evidence>
<evidence type="ECO:0000256" key="2">
    <source>
        <dbReference type="ARBA" id="ARBA00022448"/>
    </source>
</evidence>
<dbReference type="Proteomes" id="UP000237640">
    <property type="component" value="Unassembled WGS sequence"/>
</dbReference>
<organism evidence="9 10">
    <name type="scientific">Flagellimonas meridianipacifica</name>
    <dbReference type="NCBI Taxonomy" id="1080225"/>
    <lineage>
        <taxon>Bacteria</taxon>
        <taxon>Pseudomonadati</taxon>
        <taxon>Bacteroidota</taxon>
        <taxon>Flavobacteriia</taxon>
        <taxon>Flavobacteriales</taxon>
        <taxon>Flavobacteriaceae</taxon>
        <taxon>Flagellimonas</taxon>
    </lineage>
</organism>
<sequence length="456" mass="48517">MLDTEIKSLKSLNHGLQRLVENRLWLKVIIALFLGVGVGLLLSPQNGWITKSTADVLGNWLALPGMLFLKLVQMIMIPLIVASIITGIASNDKENLKRLGGGVLLYFISTTIISVTIGTVLALIFRPGKFLHQQAEVDHANALANTDESTELSFGINDIPNAITDLLPENPLASMVSGEMLSIVIFTIIIGVAVLSLPDDLLKPVKLLLGAVQEICMTVVKWAMLLVPIAVFGLMAQLTSSVGLNSLSGLGFYVLVVLIGLFLLVGVYLLLVSLLGQSNPFKFLRKITDVQLLAFSTTSSAAVMPLSLKTAEEELKVNGSISNFIIPIGATVNMDGTALYQTITTLFIAQAYGLEMGLLNIIVVVVTIVAASIGTPAIPGGGVVILASVLSSAGIPAEGIIIIIGVERLLGMFRTAVNVTGDLTACMVFNRFYGARSQESKEVDITTNTPYSNVNV</sequence>
<dbReference type="RefSeq" id="WP_106143175.1">
    <property type="nucleotide sequence ID" value="NZ_PVYX01000001.1"/>
</dbReference>
<protein>
    <submittedName>
        <fullName evidence="9">Na+/H+-dicarboxylate symporter</fullName>
    </submittedName>
</protein>
<dbReference type="SUPFAM" id="SSF118215">
    <property type="entry name" value="Proton glutamate symport protein"/>
    <property type="match status" value="1"/>
</dbReference>
<keyword evidence="7 8" id="KW-0472">Membrane</keyword>
<dbReference type="GO" id="GO:0006835">
    <property type="term" value="P:dicarboxylic acid transport"/>
    <property type="evidence" value="ECO:0007669"/>
    <property type="project" value="TreeGrafter"/>
</dbReference>
<dbReference type="PANTHER" id="PTHR42865:SF7">
    <property type="entry name" value="PROTON_GLUTAMATE-ASPARTATE SYMPORTER"/>
    <property type="match status" value="1"/>
</dbReference>
<reference evidence="9 10" key="1">
    <citation type="submission" date="2018-03" db="EMBL/GenBank/DDBJ databases">
        <title>Genomic Encyclopedia of Archaeal and Bacterial Type Strains, Phase II (KMG-II): from individual species to whole genera.</title>
        <authorList>
            <person name="Goeker M."/>
        </authorList>
    </citation>
    <scope>NUCLEOTIDE SEQUENCE [LARGE SCALE GENOMIC DNA]</scope>
    <source>
        <strain evidence="9 10">DSM 25027</strain>
    </source>
</reference>
<dbReference type="OrthoDB" id="9768885at2"/>
<keyword evidence="4 8" id="KW-0812">Transmembrane</keyword>
<dbReference type="Gene3D" id="1.10.3860.10">
    <property type="entry name" value="Sodium:dicarboxylate symporter"/>
    <property type="match status" value="1"/>
</dbReference>
<dbReference type="PRINTS" id="PR00173">
    <property type="entry name" value="EDTRNSPORT"/>
</dbReference>
<dbReference type="GO" id="GO:0005886">
    <property type="term" value="C:plasma membrane"/>
    <property type="evidence" value="ECO:0007669"/>
    <property type="project" value="UniProtKB-SubCell"/>
</dbReference>
<feature type="transmembrane region" description="Helical" evidence="8">
    <location>
        <begin position="180"/>
        <end position="198"/>
    </location>
</feature>
<keyword evidence="5" id="KW-0769">Symport</keyword>
<dbReference type="InterPro" id="IPR036458">
    <property type="entry name" value="Na:dicarbo_symporter_sf"/>
</dbReference>
<evidence type="ECO:0000256" key="7">
    <source>
        <dbReference type="ARBA" id="ARBA00023136"/>
    </source>
</evidence>
<evidence type="ECO:0000313" key="10">
    <source>
        <dbReference type="Proteomes" id="UP000237640"/>
    </source>
</evidence>
<dbReference type="InterPro" id="IPR018107">
    <property type="entry name" value="Na-dicarboxylate_symporter_CS"/>
</dbReference>
<feature type="transmembrane region" description="Helical" evidence="8">
    <location>
        <begin position="103"/>
        <end position="125"/>
    </location>
</feature>
<feature type="transmembrane region" description="Helical" evidence="8">
    <location>
        <begin position="384"/>
        <end position="406"/>
    </location>
</feature>
<keyword evidence="6 8" id="KW-1133">Transmembrane helix</keyword>
<comment type="caution">
    <text evidence="9">The sequence shown here is derived from an EMBL/GenBank/DDBJ whole genome shotgun (WGS) entry which is preliminary data.</text>
</comment>
<feature type="transmembrane region" description="Helical" evidence="8">
    <location>
        <begin position="250"/>
        <end position="276"/>
    </location>
</feature>
<dbReference type="AlphaFoldDB" id="A0A2T0MF39"/>
<name>A0A2T0MF39_9FLAO</name>
<dbReference type="EMBL" id="PVYX01000001">
    <property type="protein sequence ID" value="PRX56174.1"/>
    <property type="molecule type" value="Genomic_DNA"/>
</dbReference>
<dbReference type="InterPro" id="IPR001991">
    <property type="entry name" value="Na-dicarboxylate_symporter"/>
</dbReference>
<evidence type="ECO:0000256" key="5">
    <source>
        <dbReference type="ARBA" id="ARBA00022847"/>
    </source>
</evidence>
<gene>
    <name evidence="9" type="ORF">CLV81_0166</name>
</gene>
<keyword evidence="2" id="KW-0813">Transport</keyword>
<keyword evidence="3" id="KW-1003">Cell membrane</keyword>
<dbReference type="PROSITE" id="PS00714">
    <property type="entry name" value="NA_DICARBOXYL_SYMP_2"/>
    <property type="match status" value="1"/>
</dbReference>
<dbReference type="GO" id="GO:0015293">
    <property type="term" value="F:symporter activity"/>
    <property type="evidence" value="ECO:0007669"/>
    <property type="project" value="UniProtKB-KW"/>
</dbReference>
<keyword evidence="10" id="KW-1185">Reference proteome</keyword>
<feature type="transmembrane region" description="Helical" evidence="8">
    <location>
        <begin position="219"/>
        <end position="238"/>
    </location>
</feature>
<comment type="subcellular location">
    <subcellularLocation>
        <location evidence="1">Cell membrane</location>
        <topology evidence="1">Multi-pass membrane protein</topology>
    </subcellularLocation>
</comment>